<dbReference type="Gene3D" id="3.20.20.80">
    <property type="entry name" value="Glycosidases"/>
    <property type="match status" value="1"/>
</dbReference>
<name>A0A2T0UQ99_9MICO</name>
<dbReference type="PROSITE" id="PS50022">
    <property type="entry name" value="FA58C_3"/>
    <property type="match status" value="1"/>
</dbReference>
<dbReference type="SUPFAM" id="SSF55545">
    <property type="entry name" value="beta-N-acetylhexosaminidase-like domain"/>
    <property type="match status" value="1"/>
</dbReference>
<dbReference type="Proteomes" id="UP000237822">
    <property type="component" value="Unassembled WGS sequence"/>
</dbReference>
<dbReference type="SUPFAM" id="SSF140657">
    <property type="entry name" value="Hyaluronidase post-catalytic domain-like"/>
    <property type="match status" value="1"/>
</dbReference>
<dbReference type="Gene3D" id="1.20.58.460">
    <property type="entry name" value="Hyaluronidase post-catalytic domain-like"/>
    <property type="match status" value="1"/>
</dbReference>
<dbReference type="InterPro" id="IPR000421">
    <property type="entry name" value="FA58C"/>
</dbReference>
<accession>A0A2T0UQ99</accession>
<comment type="caution">
    <text evidence="7">The sequence shown here is derived from an EMBL/GenBank/DDBJ whole genome shotgun (WGS) entry which is preliminary data.</text>
</comment>
<dbReference type="InterPro" id="IPR017853">
    <property type="entry name" value="GH"/>
</dbReference>
<keyword evidence="4" id="KW-0732">Signal</keyword>
<dbReference type="Gene3D" id="2.60.120.260">
    <property type="entry name" value="Galactose-binding domain-like"/>
    <property type="match status" value="1"/>
</dbReference>
<dbReference type="GO" id="GO:1901135">
    <property type="term" value="P:carbohydrate derivative metabolic process"/>
    <property type="evidence" value="ECO:0007669"/>
    <property type="project" value="UniProtKB-ARBA"/>
</dbReference>
<dbReference type="OrthoDB" id="2479530at2"/>
<dbReference type="Pfam" id="PF21774">
    <property type="entry name" value="NagJ_C"/>
    <property type="match status" value="1"/>
</dbReference>
<dbReference type="GO" id="GO:0005975">
    <property type="term" value="P:carbohydrate metabolic process"/>
    <property type="evidence" value="ECO:0007669"/>
    <property type="project" value="UniProtKB-ARBA"/>
</dbReference>
<gene>
    <name evidence="7" type="ORF">BCF74_10838</name>
</gene>
<dbReference type="Pfam" id="PF07555">
    <property type="entry name" value="NAGidase"/>
    <property type="match status" value="1"/>
</dbReference>
<dbReference type="PROSITE" id="PS52009">
    <property type="entry name" value="GH84"/>
    <property type="match status" value="1"/>
</dbReference>
<dbReference type="SUPFAM" id="SSF49785">
    <property type="entry name" value="Galactose-binding domain-like"/>
    <property type="match status" value="1"/>
</dbReference>
<dbReference type="InterPro" id="IPR011496">
    <property type="entry name" value="O-GlcNAcase_cat"/>
</dbReference>
<dbReference type="RefSeq" id="WP_106297134.1">
    <property type="nucleotide sequence ID" value="NZ_PVTI01000008.1"/>
</dbReference>
<dbReference type="Gene3D" id="3.30.379.10">
    <property type="entry name" value="Chitobiase/beta-hexosaminidase domain 2-like"/>
    <property type="match status" value="1"/>
</dbReference>
<sequence length="787" mass="84524">MLSPRRATAAGGLLALVLAGTAVPLTAQAAPAPTPLPTVTPTPQSISRAGADIALPGNVEVVVDASTDAAARTALRELLAEHGVGKVTERASTSGRAPLTIHLGAATRADVTSALGATGVPTKAEGYAVRVDGSGRKVGRIALGGADGAGQFYAVQTLDQLLIPQDDGGFKVAGASVNDFPAMPLRGATEGFYGNPWTHAERLDQLKFYGDMKANTYIYAPKDDPYHRDRWREPYPADKLAELTELVKTATANHVRFTFALSPGNTVCYSSEADYQAVVTKFEQMYAVGVRAFNVALDDINLSRWSCAADQAKYGSANATIAGRAQAELLTRLQKEWIETKDGTFPLQMVPTEYYNTTESGYKRALRTMDEDVVVMWTGNDVVPQSISIAQAQQAATVFGGPTFLWDNYPVNDYGNTSGRLLLGKYVKREPGLSQYLAGIVSNPMNQAAASKIVETAMFDFSWNDTGYDADEAWVEAMRYLAGDDEAATAALRVFADLNAMAPTFGQPWQPQAPELKARIDAFWATWESGDKAGAITTLRAYAEAILAAPTTIRAGAVDPGFVSDAKPWLDATLLWGRSTIDMLDALQARLDGDKATSDAQRASSAELSKQAAAVRVLPADNTWGEARVKIADGVLDTFLARAGLTLDMWEIGDAVNIAPQGTASASSVEQDLARFQPRYVNDNDNGTRWASGYTDGEWVQVKLAEPTAVSAVTVKWEPACATAYKVQTSVDGQTWTTVKDVTDTTCNFDIVTFDQTAPVNYVRIQGVDRASTWGYSIWEIGIYAAK</sequence>
<reference evidence="7 8" key="1">
    <citation type="submission" date="2018-03" db="EMBL/GenBank/DDBJ databases">
        <title>Genomic Encyclopedia of Archaeal and Bacterial Type Strains, Phase II (KMG-II): from individual species to whole genera.</title>
        <authorList>
            <person name="Goeker M."/>
        </authorList>
    </citation>
    <scope>NUCLEOTIDE SEQUENCE [LARGE SCALE GENOMIC DNA]</scope>
    <source>
        <strain evidence="7 8">ATCC BAA-1496</strain>
    </source>
</reference>
<keyword evidence="1 3" id="KW-0378">Hydrolase</keyword>
<evidence type="ECO:0000256" key="4">
    <source>
        <dbReference type="SAM" id="SignalP"/>
    </source>
</evidence>
<dbReference type="InterPro" id="IPR015882">
    <property type="entry name" value="HEX_bac_N"/>
</dbReference>
<dbReference type="EMBL" id="PVTI01000008">
    <property type="protein sequence ID" value="PRY60093.1"/>
    <property type="molecule type" value="Genomic_DNA"/>
</dbReference>
<evidence type="ECO:0000259" key="6">
    <source>
        <dbReference type="PROSITE" id="PS52009"/>
    </source>
</evidence>
<evidence type="ECO:0000256" key="3">
    <source>
        <dbReference type="PROSITE-ProRule" id="PRU01353"/>
    </source>
</evidence>
<proteinExistence type="inferred from homology"/>
<keyword evidence="8" id="KW-1185">Reference proteome</keyword>
<evidence type="ECO:0000256" key="2">
    <source>
        <dbReference type="ARBA" id="ARBA00023295"/>
    </source>
</evidence>
<evidence type="ECO:0000313" key="7">
    <source>
        <dbReference type="EMBL" id="PRY60093.1"/>
    </source>
</evidence>
<evidence type="ECO:0000256" key="1">
    <source>
        <dbReference type="ARBA" id="ARBA00022801"/>
    </source>
</evidence>
<evidence type="ECO:0000313" key="8">
    <source>
        <dbReference type="Proteomes" id="UP000237822"/>
    </source>
</evidence>
<feature type="chain" id="PRO_5015555114" evidence="4">
    <location>
        <begin position="30"/>
        <end position="787"/>
    </location>
</feature>
<dbReference type="InterPro" id="IPR051822">
    <property type="entry name" value="Glycosyl_Hydrolase_84"/>
</dbReference>
<dbReference type="Pfam" id="PF02838">
    <property type="entry name" value="Glyco_hydro_20b"/>
    <property type="match status" value="1"/>
</dbReference>
<dbReference type="SUPFAM" id="SSF51445">
    <property type="entry name" value="(Trans)glycosidases"/>
    <property type="match status" value="1"/>
</dbReference>
<evidence type="ECO:0000259" key="5">
    <source>
        <dbReference type="PROSITE" id="PS50022"/>
    </source>
</evidence>
<dbReference type="PANTHER" id="PTHR13170">
    <property type="entry name" value="O-GLCNACASE"/>
    <property type="match status" value="1"/>
</dbReference>
<feature type="active site" description="Proton donor" evidence="3">
    <location>
        <position position="299"/>
    </location>
</feature>
<dbReference type="InterPro" id="IPR008979">
    <property type="entry name" value="Galactose-bd-like_sf"/>
</dbReference>
<keyword evidence="2 3" id="KW-0326">Glycosidase</keyword>
<feature type="domain" description="F5/8 type C" evidence="5">
    <location>
        <begin position="647"/>
        <end position="786"/>
    </location>
</feature>
<protein>
    <submittedName>
        <fullName evidence="7">Hyaluronoglucosaminidase</fullName>
    </submittedName>
</protein>
<dbReference type="PANTHER" id="PTHR13170:SF16">
    <property type="entry name" value="PROTEIN O-GLCNACASE"/>
    <property type="match status" value="1"/>
</dbReference>
<comment type="similarity">
    <text evidence="3">Belongs to the glycosyl hydrolase 84 family.</text>
</comment>
<feature type="signal peptide" evidence="4">
    <location>
        <begin position="1"/>
        <end position="29"/>
    </location>
</feature>
<feature type="domain" description="GH84" evidence="6">
    <location>
        <begin position="184"/>
        <end position="466"/>
    </location>
</feature>
<dbReference type="InterPro" id="IPR049019">
    <property type="entry name" value="NagJ-like_helical"/>
</dbReference>
<dbReference type="GO" id="GO:0015929">
    <property type="term" value="F:hexosaminidase activity"/>
    <property type="evidence" value="ECO:0007669"/>
    <property type="project" value="UniProtKB-ARBA"/>
</dbReference>
<dbReference type="InterPro" id="IPR029018">
    <property type="entry name" value="Hex-like_dom2"/>
</dbReference>
<organism evidence="7 8">
    <name type="scientific">Knoellia remsis</name>
    <dbReference type="NCBI Taxonomy" id="407159"/>
    <lineage>
        <taxon>Bacteria</taxon>
        <taxon>Bacillati</taxon>
        <taxon>Actinomycetota</taxon>
        <taxon>Actinomycetes</taxon>
        <taxon>Micrococcales</taxon>
        <taxon>Intrasporangiaceae</taxon>
        <taxon>Knoellia</taxon>
    </lineage>
</organism>
<dbReference type="AlphaFoldDB" id="A0A2T0UQ99"/>
<dbReference type="Pfam" id="PF00754">
    <property type="entry name" value="F5_F8_type_C"/>
    <property type="match status" value="1"/>
</dbReference>